<evidence type="ECO:0000256" key="1">
    <source>
        <dbReference type="ARBA" id="ARBA00008061"/>
    </source>
</evidence>
<dbReference type="RefSeq" id="WP_252673055.1">
    <property type="nucleotide sequence ID" value="NZ_CP099547.1"/>
</dbReference>
<protein>
    <submittedName>
        <fullName evidence="3">Glycoside hydrolase family 13 protein</fullName>
    </submittedName>
</protein>
<dbReference type="Proteomes" id="UP001056109">
    <property type="component" value="Chromosome"/>
</dbReference>
<evidence type="ECO:0000313" key="4">
    <source>
        <dbReference type="Proteomes" id="UP001056109"/>
    </source>
</evidence>
<evidence type="ECO:0000259" key="2">
    <source>
        <dbReference type="SMART" id="SM00642"/>
    </source>
</evidence>
<dbReference type="PANTHER" id="PTHR10357:SF179">
    <property type="entry name" value="NEUTRAL AND BASIC AMINO ACID TRANSPORT PROTEIN RBAT"/>
    <property type="match status" value="1"/>
</dbReference>
<proteinExistence type="inferred from homology"/>
<gene>
    <name evidence="3" type="ORF">NG665_07310</name>
</gene>
<feature type="domain" description="Glycosyl hydrolase family 13 catalytic" evidence="2">
    <location>
        <begin position="26"/>
        <end position="436"/>
    </location>
</feature>
<organism evidence="3 4">
    <name type="scientific">Arcanobacterium pinnipediorum</name>
    <dbReference type="NCBI Taxonomy" id="1503041"/>
    <lineage>
        <taxon>Bacteria</taxon>
        <taxon>Bacillati</taxon>
        <taxon>Actinomycetota</taxon>
        <taxon>Actinomycetes</taxon>
        <taxon>Actinomycetales</taxon>
        <taxon>Actinomycetaceae</taxon>
        <taxon>Arcanobacterium</taxon>
    </lineage>
</organism>
<dbReference type="Pfam" id="PF00128">
    <property type="entry name" value="Alpha-amylase"/>
    <property type="match status" value="1"/>
</dbReference>
<accession>A0ABY5AHI9</accession>
<evidence type="ECO:0000313" key="3">
    <source>
        <dbReference type="EMBL" id="USR79181.1"/>
    </source>
</evidence>
<dbReference type="PANTHER" id="PTHR10357">
    <property type="entry name" value="ALPHA-AMYLASE FAMILY MEMBER"/>
    <property type="match status" value="1"/>
</dbReference>
<dbReference type="InterPro" id="IPR045857">
    <property type="entry name" value="O16G_dom_2"/>
</dbReference>
<dbReference type="Gene3D" id="3.20.20.80">
    <property type="entry name" value="Glycosidases"/>
    <property type="match status" value="1"/>
</dbReference>
<reference evidence="3" key="1">
    <citation type="submission" date="2022-06" db="EMBL/GenBank/DDBJ databases">
        <title>Complete Genome Sequence of Arcanobacterium pinnipediorum strain DSM 28752 isolated from a harbour seal.</title>
        <authorList>
            <person name="Borowiak M."/>
            <person name="Kreitlow A."/>
            <person name="Alssahen M."/>
            <person name="Malorny B."/>
            <person name="Laemmler C."/>
            <person name="Prenger-Berninghoff E."/>
            <person name="Siebert U."/>
            <person name="Ploetz M."/>
            <person name="Abdulmawjood A."/>
        </authorList>
    </citation>
    <scope>NUCLEOTIDE SEQUENCE</scope>
    <source>
        <strain evidence="3">DSM 28752</strain>
    </source>
</reference>
<dbReference type="GO" id="GO:0016787">
    <property type="term" value="F:hydrolase activity"/>
    <property type="evidence" value="ECO:0007669"/>
    <property type="project" value="UniProtKB-KW"/>
</dbReference>
<dbReference type="SMART" id="SM00642">
    <property type="entry name" value="Aamy"/>
    <property type="match status" value="1"/>
</dbReference>
<keyword evidence="4" id="KW-1185">Reference proteome</keyword>
<name>A0ABY5AHI9_9ACTO</name>
<keyword evidence="3" id="KW-0378">Hydrolase</keyword>
<dbReference type="SUPFAM" id="SSF51445">
    <property type="entry name" value="(Trans)glycosidases"/>
    <property type="match status" value="1"/>
</dbReference>
<comment type="similarity">
    <text evidence="1">Belongs to the glycosyl hydrolase 13 family.</text>
</comment>
<dbReference type="CDD" id="cd11332">
    <property type="entry name" value="AmyAc_OligoGlu_TS"/>
    <property type="match status" value="1"/>
</dbReference>
<dbReference type="InterPro" id="IPR017853">
    <property type="entry name" value="GH"/>
</dbReference>
<dbReference type="EMBL" id="CP099547">
    <property type="protein sequence ID" value="USR79181.1"/>
    <property type="molecule type" value="Genomic_DNA"/>
</dbReference>
<dbReference type="Gene3D" id="3.90.400.10">
    <property type="entry name" value="Oligo-1,6-glucosidase, Domain 2"/>
    <property type="match status" value="1"/>
</dbReference>
<dbReference type="InterPro" id="IPR006047">
    <property type="entry name" value="GH13_cat_dom"/>
</dbReference>
<sequence length="560" mass="64095">MQKNERKNMVVRSDADQWWRNAVIYQVYPRSFNDTNGDGLGDIAGIIEKLDYLSALGVDAIWISPFYPSPQADAGYDVADYFDINPEYGSLDEVQELISRAHAVGIKVIIDVVPNHSSDQHRWFQEALRAGHDSPERARYIFRYSQGQPPNNWGSMFGGPAWSPVEPLTGREEDRHWWYLHLFAPQQPDFDWNNDDVHQLFIDYLRFWCDLGVDGFRVDVAHGLVKQDGLPDDLRGTDRWADDNRDPDALDSGPMFDQDGVHEIYRQWRNVLNEYGRDRMLVAEAWVDPPSRGALYVREEEMSQAFNFDYLKCGWRPKRLRMIIDQTLSEMSKVGAPVTWVLSNHDVVRHPSRFGFEPGYDTEGGIGLGDRQPDRELGLQRGLAMTLFTFGLPGSVYLYQGEELGLPEVTDMPDEARQDPTWERTGYKVRGRDGCRVPLPWKADPEDTGFGADPWLPQPQYWHEYAAQRQQDDPDSVLNFYRTIIDRRRHYDIGHGDITWIDHENDEVLVVRNGKLTLVLNMASEPVVIPGEYTIDLSSGSCRVVPGGIDIAANTAAWLS</sequence>